<dbReference type="Gene3D" id="3.40.50.10240">
    <property type="entry name" value="Thiamin pyrophosphokinase, catalytic domain"/>
    <property type="match status" value="1"/>
</dbReference>
<evidence type="ECO:0000313" key="7">
    <source>
        <dbReference type="EMBL" id="CEL55705.1"/>
    </source>
</evidence>
<feature type="domain" description="Thiamin pyrophosphokinase thiamin-binding" evidence="6">
    <location>
        <begin position="174"/>
        <end position="213"/>
    </location>
</feature>
<dbReference type="PANTHER" id="PTHR13622">
    <property type="entry name" value="THIAMIN PYROPHOSPHOKINASE"/>
    <property type="match status" value="1"/>
</dbReference>
<dbReference type="SUPFAM" id="SSF63862">
    <property type="entry name" value="Thiamin pyrophosphokinase, substrate-binding domain"/>
    <property type="match status" value="1"/>
</dbReference>
<name>A0A0B7FDM5_THACB</name>
<dbReference type="Gene3D" id="2.60.120.320">
    <property type="entry name" value="Thiamin pyrophosphokinase, thiamin-binding domain"/>
    <property type="match status" value="1"/>
</dbReference>
<dbReference type="GO" id="GO:0004788">
    <property type="term" value="F:thiamine diphosphokinase activity"/>
    <property type="evidence" value="ECO:0007669"/>
    <property type="project" value="InterPro"/>
</dbReference>
<dbReference type="STRING" id="1108050.A0A0B7FDM5"/>
<dbReference type="GO" id="GO:0030975">
    <property type="term" value="F:thiamine binding"/>
    <property type="evidence" value="ECO:0007669"/>
    <property type="project" value="InterPro"/>
</dbReference>
<evidence type="ECO:0000259" key="5">
    <source>
        <dbReference type="Pfam" id="PF04263"/>
    </source>
</evidence>
<keyword evidence="1" id="KW-0808">Transferase</keyword>
<dbReference type="SUPFAM" id="SSF63999">
    <property type="entry name" value="Thiamin pyrophosphokinase, catalytic domain"/>
    <property type="match status" value="1"/>
</dbReference>
<sequence>MELPSVFRWDVNFLNPGAESRSPLALIVLNQAFDPATFTTLWLRCQWKIFADGGSNRVHDAFGSEERLRYLPHCIKGDMDSIKPQVRAWYADQGVSIEQVDDQDSTDLMKCIAWVDSVEKEQGVDLDIVVLGGLSGRLDHTVHTMSLLHKLRSIRPRIFVVGNESVGWVLDRGSHQIELNLRFVGPTCGLLPVGIVSSILTTSGLKWNLCNSPKTQPRSFSD</sequence>
<gene>
    <name evidence="7" type="ORF">RSOLAG1IB_01717</name>
</gene>
<keyword evidence="3 7" id="KW-0418">Kinase</keyword>
<feature type="domain" description="Thiamin pyrophosphokinase catalytic" evidence="5">
    <location>
        <begin position="39"/>
        <end position="159"/>
    </location>
</feature>
<evidence type="ECO:0000256" key="1">
    <source>
        <dbReference type="ARBA" id="ARBA00022679"/>
    </source>
</evidence>
<evidence type="ECO:0000256" key="3">
    <source>
        <dbReference type="ARBA" id="ARBA00022777"/>
    </source>
</evidence>
<dbReference type="PANTHER" id="PTHR13622:SF8">
    <property type="entry name" value="THIAMIN PYROPHOSPHOKINASE 1"/>
    <property type="match status" value="1"/>
</dbReference>
<evidence type="ECO:0000256" key="4">
    <source>
        <dbReference type="ARBA" id="ARBA00022840"/>
    </source>
</evidence>
<dbReference type="Proteomes" id="UP000059188">
    <property type="component" value="Unassembled WGS sequence"/>
</dbReference>
<dbReference type="GO" id="GO:0009229">
    <property type="term" value="P:thiamine diphosphate biosynthetic process"/>
    <property type="evidence" value="ECO:0007669"/>
    <property type="project" value="InterPro"/>
</dbReference>
<dbReference type="InterPro" id="IPR036759">
    <property type="entry name" value="TPK_catalytic_sf"/>
</dbReference>
<evidence type="ECO:0000256" key="2">
    <source>
        <dbReference type="ARBA" id="ARBA00022741"/>
    </source>
</evidence>
<keyword evidence="8" id="KW-1185">Reference proteome</keyword>
<reference evidence="7 8" key="1">
    <citation type="submission" date="2014-11" db="EMBL/GenBank/DDBJ databases">
        <authorList>
            <person name="Wibberg Daniel"/>
        </authorList>
    </citation>
    <scope>NUCLEOTIDE SEQUENCE [LARGE SCALE GENOMIC DNA]</scope>
    <source>
        <strain evidence="7">Rhizoctonia solani AG1-IB 7/3/14</strain>
    </source>
</reference>
<dbReference type="InterPro" id="IPR036371">
    <property type="entry name" value="TPK_B1-bd_sf"/>
</dbReference>
<dbReference type="GO" id="GO:0016301">
    <property type="term" value="F:kinase activity"/>
    <property type="evidence" value="ECO:0007669"/>
    <property type="project" value="UniProtKB-KW"/>
</dbReference>
<proteinExistence type="predicted"/>
<dbReference type="InterPro" id="IPR007371">
    <property type="entry name" value="TPK_catalytic"/>
</dbReference>
<organism evidence="7 8">
    <name type="scientific">Thanatephorus cucumeris (strain AG1-IB / isolate 7/3/14)</name>
    <name type="common">Lettuce bottom rot fungus</name>
    <name type="synonym">Rhizoctonia solani</name>
    <dbReference type="NCBI Taxonomy" id="1108050"/>
    <lineage>
        <taxon>Eukaryota</taxon>
        <taxon>Fungi</taxon>
        <taxon>Dikarya</taxon>
        <taxon>Basidiomycota</taxon>
        <taxon>Agaricomycotina</taxon>
        <taxon>Agaricomycetes</taxon>
        <taxon>Cantharellales</taxon>
        <taxon>Ceratobasidiaceae</taxon>
        <taxon>Rhizoctonia</taxon>
        <taxon>Rhizoctonia solani AG-1</taxon>
    </lineage>
</organism>
<dbReference type="EMBL" id="LN679101">
    <property type="protein sequence ID" value="CEL55705.1"/>
    <property type="molecule type" value="Genomic_DNA"/>
</dbReference>
<protein>
    <submittedName>
        <fullName evidence="7">Thiamin pyrophosphokinase 1</fullName>
    </submittedName>
</protein>
<dbReference type="GO" id="GO:0005524">
    <property type="term" value="F:ATP binding"/>
    <property type="evidence" value="ECO:0007669"/>
    <property type="project" value="UniProtKB-KW"/>
</dbReference>
<evidence type="ECO:0000259" key="6">
    <source>
        <dbReference type="Pfam" id="PF04265"/>
    </source>
</evidence>
<dbReference type="Pfam" id="PF04263">
    <property type="entry name" value="TPK_catalytic"/>
    <property type="match status" value="1"/>
</dbReference>
<dbReference type="AlphaFoldDB" id="A0A0B7FDM5"/>
<keyword evidence="2" id="KW-0547">Nucleotide-binding</keyword>
<dbReference type="CDD" id="cd07995">
    <property type="entry name" value="TPK"/>
    <property type="match status" value="1"/>
</dbReference>
<dbReference type="NCBIfam" id="TIGR01378">
    <property type="entry name" value="thi_PPkinase"/>
    <property type="match status" value="1"/>
</dbReference>
<keyword evidence="4" id="KW-0067">ATP-binding</keyword>
<dbReference type="Pfam" id="PF04265">
    <property type="entry name" value="TPK_B1_binding"/>
    <property type="match status" value="1"/>
</dbReference>
<dbReference type="GO" id="GO:0006772">
    <property type="term" value="P:thiamine metabolic process"/>
    <property type="evidence" value="ECO:0007669"/>
    <property type="project" value="InterPro"/>
</dbReference>
<dbReference type="InterPro" id="IPR007373">
    <property type="entry name" value="Thiamin_PyroPKinase_B1-bd"/>
</dbReference>
<dbReference type="InterPro" id="IPR006282">
    <property type="entry name" value="Thi_PPkinase"/>
</dbReference>
<evidence type="ECO:0000313" key="8">
    <source>
        <dbReference type="Proteomes" id="UP000059188"/>
    </source>
</evidence>
<dbReference type="OrthoDB" id="25149at2759"/>
<accession>A0A0B7FDM5</accession>